<protein>
    <submittedName>
        <fullName evidence="1">Uncharacterized protein</fullName>
    </submittedName>
</protein>
<dbReference type="Proteomes" id="UP001234989">
    <property type="component" value="Chromosome 3"/>
</dbReference>
<accession>A0AAF0TGQ7</accession>
<keyword evidence="2" id="KW-1185">Reference proteome</keyword>
<dbReference type="PANTHER" id="PTHR48434:SF1">
    <property type="entry name" value="(RAPE) HYPOTHETICAL PROTEIN"/>
    <property type="match status" value="1"/>
</dbReference>
<reference evidence="1" key="1">
    <citation type="submission" date="2023-08" db="EMBL/GenBank/DDBJ databases">
        <title>A de novo genome assembly of Solanum verrucosum Schlechtendal, a Mexican diploid species geographically isolated from the other diploid A-genome species in potato relatives.</title>
        <authorList>
            <person name="Hosaka K."/>
        </authorList>
    </citation>
    <scope>NUCLEOTIDE SEQUENCE</scope>
    <source>
        <tissue evidence="1">Young leaves</tissue>
    </source>
</reference>
<evidence type="ECO:0000313" key="2">
    <source>
        <dbReference type="Proteomes" id="UP001234989"/>
    </source>
</evidence>
<sequence>MRPFRPITPSKGENNLPKAKMARPFVPPQLTLAKVEPSVRPELTFQNKFTALADFPRLPCPTQPKLTKLLCPPQPKLINLRPTKPPVQEASSSSVQTKASYAMKTPESFAQAVNPELTKTVPTKAIPKEESFEFIVSQTLPLMALNKEYENFDIGTLIKPCYTDFNYVDTENPLKTRRFYEAILIDTDSIEIEHSRDANNYIQYSRFTIKKILDPFEWFADHLHTPIALTMAHKSQTYNWHDYKAAWINFLYLRPRHTWFVKYSSNITKTTILRWFYEWWNLFGGIEKILPQQFLNRFEEFQNKEGITTLPEHIKLCKYYIQRRISYIITWNFSKINVEHIQYLSKQIQVKGWVPKQPNAKVQEKARSSSKKLSKAALKQKLKEAMDNLDDYDEDQIMRMIEDAASTESSSEDNGDMCNPKGLALAYMEPDYE</sequence>
<dbReference type="AlphaFoldDB" id="A0AAF0TGQ7"/>
<dbReference type="EMBL" id="CP133614">
    <property type="protein sequence ID" value="WMV18756.1"/>
    <property type="molecule type" value="Genomic_DNA"/>
</dbReference>
<organism evidence="1 2">
    <name type="scientific">Solanum verrucosum</name>
    <dbReference type="NCBI Taxonomy" id="315347"/>
    <lineage>
        <taxon>Eukaryota</taxon>
        <taxon>Viridiplantae</taxon>
        <taxon>Streptophyta</taxon>
        <taxon>Embryophyta</taxon>
        <taxon>Tracheophyta</taxon>
        <taxon>Spermatophyta</taxon>
        <taxon>Magnoliopsida</taxon>
        <taxon>eudicotyledons</taxon>
        <taxon>Gunneridae</taxon>
        <taxon>Pentapetalae</taxon>
        <taxon>asterids</taxon>
        <taxon>lamiids</taxon>
        <taxon>Solanales</taxon>
        <taxon>Solanaceae</taxon>
        <taxon>Solanoideae</taxon>
        <taxon>Solaneae</taxon>
        <taxon>Solanum</taxon>
    </lineage>
</organism>
<proteinExistence type="predicted"/>
<dbReference type="PANTHER" id="PTHR48434">
    <property type="entry name" value="(RAPE) HYPOTHETICAL PROTEIN"/>
    <property type="match status" value="1"/>
</dbReference>
<name>A0AAF0TGQ7_SOLVR</name>
<evidence type="ECO:0000313" key="1">
    <source>
        <dbReference type="EMBL" id="WMV18756.1"/>
    </source>
</evidence>
<gene>
    <name evidence="1" type="ORF">MTR67_012141</name>
</gene>